<evidence type="ECO:0000256" key="7">
    <source>
        <dbReference type="ARBA" id="ARBA00007490"/>
    </source>
</evidence>
<dbReference type="AlphaFoldDB" id="A0A9Q4G020"/>
<evidence type="ECO:0000256" key="13">
    <source>
        <dbReference type="ARBA" id="ARBA00022777"/>
    </source>
</evidence>
<feature type="binding site" evidence="19">
    <location>
        <position position="69"/>
    </location>
    <ligand>
        <name>GTP</name>
        <dbReference type="ChEBI" id="CHEBI:37565"/>
    </ligand>
</feature>
<evidence type="ECO:0000256" key="15">
    <source>
        <dbReference type="ARBA" id="ARBA00023134"/>
    </source>
</evidence>
<dbReference type="PIRSF" id="PIRSF006135">
    <property type="entry name" value="CobU"/>
    <property type="match status" value="1"/>
</dbReference>
<evidence type="ECO:0000256" key="3">
    <source>
        <dbReference type="ARBA" id="ARBA00001522"/>
    </source>
</evidence>
<feature type="active site" description="GMP-histidine intermediate" evidence="18">
    <location>
        <position position="57"/>
    </location>
</feature>
<evidence type="ECO:0000256" key="16">
    <source>
        <dbReference type="ARBA" id="ARBA00029570"/>
    </source>
</evidence>
<evidence type="ECO:0000256" key="17">
    <source>
        <dbReference type="ARBA" id="ARBA00030571"/>
    </source>
</evidence>
<dbReference type="GO" id="GO:0005525">
    <property type="term" value="F:GTP binding"/>
    <property type="evidence" value="ECO:0007669"/>
    <property type="project" value="UniProtKB-KW"/>
</dbReference>
<dbReference type="EC" id="2.7.7.62" evidence="9"/>
<feature type="binding site" evidence="19">
    <location>
        <begin position="7"/>
        <end position="14"/>
    </location>
    <ligand>
        <name>GTP</name>
        <dbReference type="ChEBI" id="CHEBI:37565"/>
    </ligand>
</feature>
<feature type="binding site" evidence="19">
    <location>
        <begin position="41"/>
        <end position="43"/>
    </location>
    <ligand>
        <name>GTP</name>
        <dbReference type="ChEBI" id="CHEBI:37565"/>
    </ligand>
</feature>
<evidence type="ECO:0000256" key="4">
    <source>
        <dbReference type="ARBA" id="ARBA00003889"/>
    </source>
</evidence>
<keyword evidence="13 20" id="KW-0418">Kinase</keyword>
<feature type="binding site" evidence="19">
    <location>
        <position position="90"/>
    </location>
    <ligand>
        <name>GTP</name>
        <dbReference type="ChEBI" id="CHEBI:37565"/>
    </ligand>
</feature>
<comment type="catalytic activity">
    <reaction evidence="2">
        <text>adenosylcob(III)inamide phosphate + GTP + H(+) = adenosylcob(III)inamide-GDP + diphosphate</text>
        <dbReference type="Rhea" id="RHEA:22712"/>
        <dbReference type="ChEBI" id="CHEBI:15378"/>
        <dbReference type="ChEBI" id="CHEBI:33019"/>
        <dbReference type="ChEBI" id="CHEBI:37565"/>
        <dbReference type="ChEBI" id="CHEBI:58502"/>
        <dbReference type="ChEBI" id="CHEBI:60487"/>
        <dbReference type="EC" id="2.7.7.62"/>
    </reaction>
</comment>
<dbReference type="RefSeq" id="WP_257821803.1">
    <property type="nucleotide sequence ID" value="NZ_JABXYM010000001.1"/>
</dbReference>
<evidence type="ECO:0000256" key="11">
    <source>
        <dbReference type="ARBA" id="ARBA00022679"/>
    </source>
</evidence>
<keyword evidence="21" id="KW-1185">Reference proteome</keyword>
<dbReference type="GO" id="GO:0009236">
    <property type="term" value="P:cobalamin biosynthetic process"/>
    <property type="evidence" value="ECO:0007669"/>
    <property type="project" value="UniProtKB-KW"/>
</dbReference>
<keyword evidence="20" id="KW-0548">Nucleotidyltransferase</keyword>
<evidence type="ECO:0000313" key="21">
    <source>
        <dbReference type="Proteomes" id="UP001057753"/>
    </source>
</evidence>
<keyword evidence="14" id="KW-0067">ATP-binding</keyword>
<evidence type="ECO:0000256" key="14">
    <source>
        <dbReference type="ARBA" id="ARBA00022840"/>
    </source>
</evidence>
<evidence type="ECO:0000256" key="8">
    <source>
        <dbReference type="ARBA" id="ARBA00012016"/>
    </source>
</evidence>
<evidence type="ECO:0000256" key="1">
    <source>
        <dbReference type="ARBA" id="ARBA00000312"/>
    </source>
</evidence>
<feature type="binding site" evidence="19">
    <location>
        <begin position="58"/>
        <end position="61"/>
    </location>
    <ligand>
        <name>GTP</name>
        <dbReference type="ChEBI" id="CHEBI:37565"/>
    </ligand>
</feature>
<comment type="similarity">
    <text evidence="7">Belongs to the CobU/CobP family.</text>
</comment>
<dbReference type="Gene3D" id="3.40.50.300">
    <property type="entry name" value="P-loop containing nucleotide triphosphate hydrolases"/>
    <property type="match status" value="1"/>
</dbReference>
<name>A0A9Q4G020_SALAG</name>
<keyword evidence="10" id="KW-0169">Cobalamin biosynthesis</keyword>
<evidence type="ECO:0000256" key="6">
    <source>
        <dbReference type="ARBA" id="ARBA00005159"/>
    </source>
</evidence>
<evidence type="ECO:0000256" key="9">
    <source>
        <dbReference type="ARBA" id="ARBA00012523"/>
    </source>
</evidence>
<sequence>MIVFISGGARSGKSRFAEAMTCDCYDESRRQGSGGKLIYVATARHTDLEMTERINRHRHERDEAWQTVEEPLDLLATVMTAGDGDVILIDCLTVWLNNRLFASNWNGENALLHELSEIMSQVDMKKLQLIFVSNDVNEGIPVDNELVTSYIATLERVHRFVVSQADHVYQVVAGIPIQWKGEGT</sequence>
<accession>A0A9Q4G020</accession>
<comment type="caution">
    <text evidence="20">The sequence shown here is derived from an EMBL/GenBank/DDBJ whole genome shotgun (WGS) entry which is preliminary data.</text>
</comment>
<dbReference type="Proteomes" id="UP001057753">
    <property type="component" value="Unassembled WGS sequence"/>
</dbReference>
<evidence type="ECO:0000256" key="12">
    <source>
        <dbReference type="ARBA" id="ARBA00022741"/>
    </source>
</evidence>
<dbReference type="EC" id="2.7.1.156" evidence="8"/>
<keyword evidence="15 19" id="KW-0342">GTP-binding</keyword>
<evidence type="ECO:0000256" key="19">
    <source>
        <dbReference type="PIRSR" id="PIRSR006135-2"/>
    </source>
</evidence>
<comment type="function">
    <text evidence="4">Catalyzes ATP-dependent phosphorylation of adenosylcobinamide and addition of GMP to adenosylcobinamide phosphate.</text>
</comment>
<keyword evidence="11" id="KW-0808">Transferase</keyword>
<dbReference type="PANTHER" id="PTHR34848:SF1">
    <property type="entry name" value="BIFUNCTIONAL ADENOSYLCOBALAMIN BIOSYNTHESIS PROTEIN COBU"/>
    <property type="match status" value="1"/>
</dbReference>
<dbReference type="PANTHER" id="PTHR34848">
    <property type="match status" value="1"/>
</dbReference>
<evidence type="ECO:0000256" key="5">
    <source>
        <dbReference type="ARBA" id="ARBA00004692"/>
    </source>
</evidence>
<dbReference type="SUPFAM" id="SSF52540">
    <property type="entry name" value="P-loop containing nucleoside triphosphate hydrolases"/>
    <property type="match status" value="1"/>
</dbReference>
<comment type="pathway">
    <text evidence="6">Cofactor biosynthesis; adenosylcobalamin biosynthesis; adenosylcobalamin from cob(II)yrinate a,c-diamide: step 5/7.</text>
</comment>
<evidence type="ECO:0000256" key="10">
    <source>
        <dbReference type="ARBA" id="ARBA00022573"/>
    </source>
</evidence>
<evidence type="ECO:0000256" key="2">
    <source>
        <dbReference type="ARBA" id="ARBA00000711"/>
    </source>
</evidence>
<comment type="pathway">
    <text evidence="5">Cofactor biosynthesis; adenosylcobalamin biosynthesis; adenosylcobalamin from cob(II)yrinate a,c-diamide: step 6/7.</text>
</comment>
<comment type="catalytic activity">
    <reaction evidence="3">
        <text>adenosylcob(III)inamide + GTP = adenosylcob(III)inamide phosphate + GDP + H(+)</text>
        <dbReference type="Rhea" id="RHEA:15765"/>
        <dbReference type="ChEBI" id="CHEBI:2480"/>
        <dbReference type="ChEBI" id="CHEBI:15378"/>
        <dbReference type="ChEBI" id="CHEBI:37565"/>
        <dbReference type="ChEBI" id="CHEBI:58189"/>
        <dbReference type="ChEBI" id="CHEBI:58502"/>
        <dbReference type="EC" id="2.7.1.156"/>
    </reaction>
</comment>
<dbReference type="InterPro" id="IPR027417">
    <property type="entry name" value="P-loop_NTPase"/>
</dbReference>
<dbReference type="GO" id="GO:0008820">
    <property type="term" value="F:cobinamide phosphate guanylyltransferase activity"/>
    <property type="evidence" value="ECO:0007669"/>
    <property type="project" value="UniProtKB-EC"/>
</dbReference>
<organism evidence="20 21">
    <name type="scientific">Salipaludibacillus agaradhaerens</name>
    <name type="common">Bacillus agaradhaerens</name>
    <dbReference type="NCBI Taxonomy" id="76935"/>
    <lineage>
        <taxon>Bacteria</taxon>
        <taxon>Bacillati</taxon>
        <taxon>Bacillota</taxon>
        <taxon>Bacilli</taxon>
        <taxon>Bacillales</taxon>
        <taxon>Bacillaceae</taxon>
    </lineage>
</organism>
<dbReference type="GO" id="GO:0043752">
    <property type="term" value="F:adenosylcobinamide kinase activity"/>
    <property type="evidence" value="ECO:0007669"/>
    <property type="project" value="UniProtKB-EC"/>
</dbReference>
<dbReference type="EMBL" id="JABXYM010000001">
    <property type="protein sequence ID" value="MCR6097413.1"/>
    <property type="molecule type" value="Genomic_DNA"/>
</dbReference>
<evidence type="ECO:0000313" key="20">
    <source>
        <dbReference type="EMBL" id="MCR6097413.1"/>
    </source>
</evidence>
<dbReference type="InterPro" id="IPR003203">
    <property type="entry name" value="CobU/CobP"/>
</dbReference>
<reference evidence="20" key="1">
    <citation type="submission" date="2020-06" db="EMBL/GenBank/DDBJ databases">
        <title>Insight into the genomes of haloalkaliphilic bacilli from Kenyan soda lakes.</title>
        <authorList>
            <person name="Mwirichia R."/>
            <person name="Villamizar G.C."/>
            <person name="Poehlein A."/>
            <person name="Mugweru J."/>
            <person name="Kipnyargis A."/>
            <person name="Kiplimo D."/>
            <person name="Orwa P."/>
            <person name="Daniel R."/>
        </authorList>
    </citation>
    <scope>NUCLEOTIDE SEQUENCE</scope>
    <source>
        <strain evidence="20">B1096_S55</strain>
    </source>
</reference>
<protein>
    <recommendedName>
        <fullName evidence="16">Adenosylcobinamide kinase</fullName>
        <ecNumber evidence="8">2.7.1.156</ecNumber>
        <ecNumber evidence="9">2.7.7.62</ecNumber>
    </recommendedName>
    <alternativeName>
        <fullName evidence="17">Adenosylcobinamide-phosphate guanylyltransferase</fullName>
    </alternativeName>
</protein>
<dbReference type="CDD" id="cd00544">
    <property type="entry name" value="CobU"/>
    <property type="match status" value="1"/>
</dbReference>
<gene>
    <name evidence="20" type="ORF">HXA33_12745</name>
</gene>
<comment type="catalytic activity">
    <reaction evidence="1">
        <text>adenosylcob(III)inamide + ATP = adenosylcob(III)inamide phosphate + ADP + H(+)</text>
        <dbReference type="Rhea" id="RHEA:15769"/>
        <dbReference type="ChEBI" id="CHEBI:2480"/>
        <dbReference type="ChEBI" id="CHEBI:15378"/>
        <dbReference type="ChEBI" id="CHEBI:30616"/>
        <dbReference type="ChEBI" id="CHEBI:58502"/>
        <dbReference type="ChEBI" id="CHEBI:456216"/>
        <dbReference type="EC" id="2.7.1.156"/>
    </reaction>
</comment>
<dbReference type="GO" id="GO:0005524">
    <property type="term" value="F:ATP binding"/>
    <property type="evidence" value="ECO:0007669"/>
    <property type="project" value="UniProtKB-KW"/>
</dbReference>
<evidence type="ECO:0000256" key="18">
    <source>
        <dbReference type="PIRSR" id="PIRSR006135-1"/>
    </source>
</evidence>
<keyword evidence="12 19" id="KW-0547">Nucleotide-binding</keyword>
<dbReference type="Pfam" id="PF02283">
    <property type="entry name" value="CobU"/>
    <property type="match status" value="1"/>
</dbReference>
<proteinExistence type="inferred from homology"/>